<dbReference type="OrthoDB" id="9786919at2"/>
<dbReference type="FunFam" id="3.30.565.10:FF:000006">
    <property type="entry name" value="Sensor histidine kinase WalK"/>
    <property type="match status" value="1"/>
</dbReference>
<dbReference type="GO" id="GO:0005509">
    <property type="term" value="F:calcium ion binding"/>
    <property type="evidence" value="ECO:0007669"/>
    <property type="project" value="UniProtKB-ARBA"/>
</dbReference>
<evidence type="ECO:0000256" key="4">
    <source>
        <dbReference type="ARBA" id="ARBA00012438"/>
    </source>
</evidence>
<dbReference type="PANTHER" id="PTHR45436:SF5">
    <property type="entry name" value="SENSOR HISTIDINE KINASE TRCS"/>
    <property type="match status" value="1"/>
</dbReference>
<proteinExistence type="predicted"/>
<evidence type="ECO:0000256" key="3">
    <source>
        <dbReference type="ARBA" id="ARBA00004236"/>
    </source>
</evidence>
<dbReference type="InterPro" id="IPR003661">
    <property type="entry name" value="HisK_dim/P_dom"/>
</dbReference>
<protein>
    <recommendedName>
        <fullName evidence="4">histidine kinase</fullName>
        <ecNumber evidence="4">2.7.13.3</ecNumber>
    </recommendedName>
</protein>
<keyword evidence="6" id="KW-0808">Transferase</keyword>
<evidence type="ECO:0000256" key="5">
    <source>
        <dbReference type="ARBA" id="ARBA00022553"/>
    </source>
</evidence>
<dbReference type="InterPro" id="IPR050428">
    <property type="entry name" value="TCS_sensor_his_kinase"/>
</dbReference>
<dbReference type="InterPro" id="IPR036097">
    <property type="entry name" value="HisK_dim/P_sf"/>
</dbReference>
<dbReference type="CDD" id="cd00082">
    <property type="entry name" value="HisKA"/>
    <property type="match status" value="1"/>
</dbReference>
<evidence type="ECO:0000256" key="11">
    <source>
        <dbReference type="ARBA" id="ARBA00023136"/>
    </source>
</evidence>
<dbReference type="Gene3D" id="6.10.340.10">
    <property type="match status" value="1"/>
</dbReference>
<sequence length="480" mass="51391">MRLVPRTLTTRLVVTAVALVAVVSLLVALVTTLAMSRYLVSRQDSQLQDTQQRAQRNGPAPSAPTPNGSQRGFRPFVAKGTLFVQLSGSDSGTRQQQGVTNDDGDVKAISSTVRRQLRGVSVDDHPHTVDLSGLGSYRVLVGTDSDGNAFAVGVSMEEIHRAEASLLRWSLLLTVGGVLVAAGAGTILVRRQLHPLHEVAATAYDVTAIPLEAGGQSIETRVDARYTDPHTEVGRVGSALNTLLDHVDAALDARHRSEQHVRQFVADASHELRTPLSTIHGYAELSRRTPDDPEALTAAMNKVETEATRMTSLVNDLLLLARLDSGRPLEREEVDLTRLLLEAVADARVVAPDHEWRLDLPDEPVGAVGDEQRLHQVVTNLINNARRHTPPGTTVTVGVRPRPADGEPVTVTVHDDGPGVPAELADHVFERFTRGDSSRTRASGGAGLGLSLVQAITEAHGGTARLGSRPGSTTFTLLLP</sequence>
<dbReference type="InterPro" id="IPR003594">
    <property type="entry name" value="HATPase_dom"/>
</dbReference>
<name>A0A3L8P2U6_9ACTN</name>
<evidence type="ECO:0000256" key="8">
    <source>
        <dbReference type="ARBA" id="ARBA00022777"/>
    </source>
</evidence>
<dbReference type="GO" id="GO:0000155">
    <property type="term" value="F:phosphorelay sensor kinase activity"/>
    <property type="evidence" value="ECO:0007669"/>
    <property type="project" value="InterPro"/>
</dbReference>
<gene>
    <name evidence="15" type="ORF">D9V37_11490</name>
</gene>
<dbReference type="FunFam" id="1.10.287.130:FF:000001">
    <property type="entry name" value="Two-component sensor histidine kinase"/>
    <property type="match status" value="1"/>
</dbReference>
<dbReference type="SUPFAM" id="SSF55874">
    <property type="entry name" value="ATPase domain of HSP90 chaperone/DNA topoisomerase II/histidine kinase"/>
    <property type="match status" value="1"/>
</dbReference>
<evidence type="ECO:0000256" key="6">
    <source>
        <dbReference type="ARBA" id="ARBA00022679"/>
    </source>
</evidence>
<keyword evidence="8 15" id="KW-0418">Kinase</keyword>
<evidence type="ECO:0000256" key="13">
    <source>
        <dbReference type="SAM" id="Phobius"/>
    </source>
</evidence>
<keyword evidence="16" id="KW-1185">Reference proteome</keyword>
<feature type="domain" description="Histidine kinase" evidence="14">
    <location>
        <begin position="267"/>
        <end position="480"/>
    </location>
</feature>
<dbReference type="EMBL" id="RDBE01000007">
    <property type="protein sequence ID" value="RLV49173.1"/>
    <property type="molecule type" value="Genomic_DNA"/>
</dbReference>
<evidence type="ECO:0000256" key="7">
    <source>
        <dbReference type="ARBA" id="ARBA00022692"/>
    </source>
</evidence>
<dbReference type="Proteomes" id="UP000281708">
    <property type="component" value="Unassembled WGS sequence"/>
</dbReference>
<comment type="subcellular location">
    <subcellularLocation>
        <location evidence="3">Cell membrane</location>
    </subcellularLocation>
</comment>
<evidence type="ECO:0000256" key="12">
    <source>
        <dbReference type="SAM" id="MobiDB-lite"/>
    </source>
</evidence>
<dbReference type="RefSeq" id="WP_121806276.1">
    <property type="nucleotide sequence ID" value="NZ_RDBE01000007.1"/>
</dbReference>
<comment type="cofactor">
    <cofactor evidence="2">
        <name>a divalent metal cation</name>
        <dbReference type="ChEBI" id="CHEBI:60240"/>
    </cofactor>
</comment>
<evidence type="ECO:0000256" key="9">
    <source>
        <dbReference type="ARBA" id="ARBA00022989"/>
    </source>
</evidence>
<dbReference type="PANTHER" id="PTHR45436">
    <property type="entry name" value="SENSOR HISTIDINE KINASE YKOH"/>
    <property type="match status" value="1"/>
</dbReference>
<comment type="caution">
    <text evidence="15">The sequence shown here is derived from an EMBL/GenBank/DDBJ whole genome shotgun (WGS) entry which is preliminary data.</text>
</comment>
<dbReference type="AlphaFoldDB" id="A0A3L8P2U6"/>
<dbReference type="SMART" id="SM00387">
    <property type="entry name" value="HATPase_c"/>
    <property type="match status" value="1"/>
</dbReference>
<feature type="transmembrane region" description="Helical" evidence="13">
    <location>
        <begin position="12"/>
        <end position="35"/>
    </location>
</feature>
<keyword evidence="5" id="KW-0597">Phosphoprotein</keyword>
<evidence type="ECO:0000313" key="15">
    <source>
        <dbReference type="EMBL" id="RLV49173.1"/>
    </source>
</evidence>
<evidence type="ECO:0000256" key="1">
    <source>
        <dbReference type="ARBA" id="ARBA00000085"/>
    </source>
</evidence>
<dbReference type="InterPro" id="IPR004358">
    <property type="entry name" value="Sig_transdc_His_kin-like_C"/>
</dbReference>
<dbReference type="Pfam" id="PF02518">
    <property type="entry name" value="HATPase_c"/>
    <property type="match status" value="1"/>
</dbReference>
<dbReference type="PROSITE" id="PS50109">
    <property type="entry name" value="HIS_KIN"/>
    <property type="match status" value="1"/>
</dbReference>
<dbReference type="SMART" id="SM00388">
    <property type="entry name" value="HisKA"/>
    <property type="match status" value="1"/>
</dbReference>
<keyword evidence="10" id="KW-0902">Two-component regulatory system</keyword>
<accession>A0A3L8P2U6</accession>
<evidence type="ECO:0000256" key="10">
    <source>
        <dbReference type="ARBA" id="ARBA00023012"/>
    </source>
</evidence>
<dbReference type="Gene3D" id="1.10.287.130">
    <property type="match status" value="1"/>
</dbReference>
<evidence type="ECO:0000313" key="16">
    <source>
        <dbReference type="Proteomes" id="UP000281708"/>
    </source>
</evidence>
<evidence type="ECO:0000256" key="2">
    <source>
        <dbReference type="ARBA" id="ARBA00001968"/>
    </source>
</evidence>
<dbReference type="Pfam" id="PF00512">
    <property type="entry name" value="HisKA"/>
    <property type="match status" value="1"/>
</dbReference>
<dbReference type="InterPro" id="IPR005467">
    <property type="entry name" value="His_kinase_dom"/>
</dbReference>
<dbReference type="Gene3D" id="3.30.565.10">
    <property type="entry name" value="Histidine kinase-like ATPase, C-terminal domain"/>
    <property type="match status" value="1"/>
</dbReference>
<feature type="compositionally biased region" description="Polar residues" evidence="12">
    <location>
        <begin position="46"/>
        <end position="55"/>
    </location>
</feature>
<keyword evidence="7 13" id="KW-0812">Transmembrane</keyword>
<dbReference type="GO" id="GO:0005886">
    <property type="term" value="C:plasma membrane"/>
    <property type="evidence" value="ECO:0007669"/>
    <property type="project" value="UniProtKB-SubCell"/>
</dbReference>
<keyword evidence="9 13" id="KW-1133">Transmembrane helix</keyword>
<feature type="region of interest" description="Disordered" evidence="12">
    <location>
        <begin position="46"/>
        <end position="71"/>
    </location>
</feature>
<dbReference type="EC" id="2.7.13.3" evidence="4"/>
<keyword evidence="11 13" id="KW-0472">Membrane</keyword>
<dbReference type="InterPro" id="IPR036890">
    <property type="entry name" value="HATPase_C_sf"/>
</dbReference>
<dbReference type="SUPFAM" id="SSF47384">
    <property type="entry name" value="Homodimeric domain of signal transducing histidine kinase"/>
    <property type="match status" value="1"/>
</dbReference>
<comment type="catalytic activity">
    <reaction evidence="1">
        <text>ATP + protein L-histidine = ADP + protein N-phospho-L-histidine.</text>
        <dbReference type="EC" id="2.7.13.3"/>
    </reaction>
</comment>
<dbReference type="CDD" id="cd00075">
    <property type="entry name" value="HATPase"/>
    <property type="match status" value="1"/>
</dbReference>
<reference evidence="15 16" key="1">
    <citation type="submission" date="2018-10" db="EMBL/GenBank/DDBJ databases">
        <title>Marmoricola sp. 4Q3S-7 whole genome shotgun sequence.</title>
        <authorList>
            <person name="Li F."/>
        </authorList>
    </citation>
    <scope>NUCLEOTIDE SEQUENCE [LARGE SCALE GENOMIC DNA]</scope>
    <source>
        <strain evidence="15 16">4Q3S-7</strain>
    </source>
</reference>
<evidence type="ECO:0000259" key="14">
    <source>
        <dbReference type="PROSITE" id="PS50109"/>
    </source>
</evidence>
<dbReference type="PRINTS" id="PR00344">
    <property type="entry name" value="BCTRLSENSOR"/>
</dbReference>
<organism evidence="15 16">
    <name type="scientific">Nocardioides mangrovicus</name>
    <dbReference type="NCBI Taxonomy" id="2478913"/>
    <lineage>
        <taxon>Bacteria</taxon>
        <taxon>Bacillati</taxon>
        <taxon>Actinomycetota</taxon>
        <taxon>Actinomycetes</taxon>
        <taxon>Propionibacteriales</taxon>
        <taxon>Nocardioidaceae</taxon>
        <taxon>Nocardioides</taxon>
    </lineage>
</organism>